<dbReference type="PROSITE" id="PS50802">
    <property type="entry name" value="OTU"/>
    <property type="match status" value="1"/>
</dbReference>
<feature type="domain" description="OTU" evidence="1">
    <location>
        <begin position="276"/>
        <end position="429"/>
    </location>
</feature>
<accession>A0A9W9YTI1</accession>
<evidence type="ECO:0000313" key="2">
    <source>
        <dbReference type="EMBL" id="KAJ7365972.1"/>
    </source>
</evidence>
<dbReference type="Proteomes" id="UP001163046">
    <property type="component" value="Unassembled WGS sequence"/>
</dbReference>
<dbReference type="Gene3D" id="3.90.70.80">
    <property type="match status" value="1"/>
</dbReference>
<dbReference type="SUPFAM" id="SSF54001">
    <property type="entry name" value="Cysteine proteinases"/>
    <property type="match status" value="1"/>
</dbReference>
<evidence type="ECO:0000313" key="3">
    <source>
        <dbReference type="Proteomes" id="UP001163046"/>
    </source>
</evidence>
<dbReference type="Pfam" id="PF02338">
    <property type="entry name" value="OTU"/>
    <property type="match status" value="1"/>
</dbReference>
<reference evidence="2" key="1">
    <citation type="submission" date="2023-01" db="EMBL/GenBank/DDBJ databases">
        <title>Genome assembly of the deep-sea coral Lophelia pertusa.</title>
        <authorList>
            <person name="Herrera S."/>
            <person name="Cordes E."/>
        </authorList>
    </citation>
    <scope>NUCLEOTIDE SEQUENCE</scope>
    <source>
        <strain evidence="2">USNM1676648</strain>
        <tissue evidence="2">Polyp</tissue>
    </source>
</reference>
<organism evidence="2 3">
    <name type="scientific">Desmophyllum pertusum</name>
    <dbReference type="NCBI Taxonomy" id="174260"/>
    <lineage>
        <taxon>Eukaryota</taxon>
        <taxon>Metazoa</taxon>
        <taxon>Cnidaria</taxon>
        <taxon>Anthozoa</taxon>
        <taxon>Hexacorallia</taxon>
        <taxon>Scleractinia</taxon>
        <taxon>Caryophylliina</taxon>
        <taxon>Caryophylliidae</taxon>
        <taxon>Desmophyllum</taxon>
    </lineage>
</organism>
<dbReference type="EMBL" id="MU827302">
    <property type="protein sequence ID" value="KAJ7365972.1"/>
    <property type="molecule type" value="Genomic_DNA"/>
</dbReference>
<gene>
    <name evidence="2" type="ORF">OS493_002713</name>
</gene>
<dbReference type="AlphaFoldDB" id="A0A9W9YTI1"/>
<sequence>MWLKTGYLYNTHKKYERHDHDQGEIRSQETPCKEKILHNLDIFLKKWSNIVSYPLTKGTLEEIDRLKKHIITGCLSGIPPGFGTERNEQLHRLLNRSMLSGATRISVELAVAILTVLFYHHSSRTLLKKHKCNSRIGCTVPIDAHAAETKDKEDLHISFPFKANEEVSSMQEGTLTSSMGFSDNPSDTIIVAEEIEDVHTEFVSRIILDASYDIYEFIANLEARNHSRAFEALDLLGMVNMPEVITVQNMFNRQDDDVTIKSYLSILERNLAAYNLEIEKVRGDGDCAFRSLVKQIHKLSEKDITFKGHLESINLMKTEEGDTYQLRQLFVDEVLNEDEELLSFLPINDTEKLQEKAEESRSPGVYDNRLGDLVMKTCAQILQIPIMVITSSEAVTELPFVPDRFSSKESVFVALHYYGAGHYDSTKKAGAEDHMPSTETEQI</sequence>
<proteinExistence type="predicted"/>
<dbReference type="CDD" id="cd22744">
    <property type="entry name" value="OTU"/>
    <property type="match status" value="1"/>
</dbReference>
<evidence type="ECO:0000259" key="1">
    <source>
        <dbReference type="PROSITE" id="PS50802"/>
    </source>
</evidence>
<name>A0A9W9YTI1_9CNID</name>
<dbReference type="InterPro" id="IPR003323">
    <property type="entry name" value="OTU_dom"/>
</dbReference>
<dbReference type="InterPro" id="IPR038765">
    <property type="entry name" value="Papain-like_cys_pep_sf"/>
</dbReference>
<comment type="caution">
    <text evidence="2">The sequence shown here is derived from an EMBL/GenBank/DDBJ whole genome shotgun (WGS) entry which is preliminary data.</text>
</comment>
<dbReference type="OrthoDB" id="5981390at2759"/>
<protein>
    <recommendedName>
        <fullName evidence="1">OTU domain-containing protein</fullName>
    </recommendedName>
</protein>
<keyword evidence="3" id="KW-1185">Reference proteome</keyword>